<feature type="compositionally biased region" description="Gly residues" evidence="5">
    <location>
        <begin position="480"/>
        <end position="499"/>
    </location>
</feature>
<feature type="region of interest" description="Disordered" evidence="5">
    <location>
        <begin position="625"/>
        <end position="651"/>
    </location>
</feature>
<feature type="region of interest" description="Disordered" evidence="5">
    <location>
        <begin position="403"/>
        <end position="427"/>
    </location>
</feature>
<dbReference type="InterPro" id="IPR018392">
    <property type="entry name" value="LysM"/>
</dbReference>
<evidence type="ECO:0000256" key="5">
    <source>
        <dbReference type="SAM" id="MobiDB-lite"/>
    </source>
</evidence>
<evidence type="ECO:0000256" key="4">
    <source>
        <dbReference type="ARBA" id="ARBA00032108"/>
    </source>
</evidence>
<dbReference type="InterPro" id="IPR036779">
    <property type="entry name" value="LysM_dom_sf"/>
</dbReference>
<dbReference type="Gene3D" id="1.10.530.10">
    <property type="match status" value="1"/>
</dbReference>
<dbReference type="Pfam" id="PF01476">
    <property type="entry name" value="LysM"/>
    <property type="match status" value="6"/>
</dbReference>
<keyword evidence="8" id="KW-1185">Reference proteome</keyword>
<dbReference type="CDD" id="cd00118">
    <property type="entry name" value="LysM"/>
    <property type="match status" value="6"/>
</dbReference>
<feature type="compositionally biased region" description="Gly residues" evidence="5">
    <location>
        <begin position="322"/>
        <end position="337"/>
    </location>
</feature>
<feature type="domain" description="LysM" evidence="6">
    <location>
        <begin position="582"/>
        <end position="625"/>
    </location>
</feature>
<dbReference type="Gene3D" id="4.10.80.30">
    <property type="entry name" value="DNA polymerase, domain 6"/>
    <property type="match status" value="1"/>
</dbReference>
<feature type="domain" description="LysM" evidence="6">
    <location>
        <begin position="356"/>
        <end position="399"/>
    </location>
</feature>
<dbReference type="SMART" id="SM00047">
    <property type="entry name" value="LYZ2"/>
    <property type="match status" value="1"/>
</dbReference>
<sequence length="762" mass="79166">MKKYVISRKERRKAEQNKLAYDQLKKGTTMLSSALVVSSIAAPIAAPKIAEAAEDQSSSAQVSYSDTMTHTEAVQAETTTDSNDSMTQETQTTAPETSSSEATSETVESSELNTSETTQSTEATESTEKSTETTDSSTTETETEESTEPNLMMRSAFAQSRSISPSTFIAEIAGHARSVAAANDLYASVMMAQAILESDWGRSTLAAAPNHNLFGIKGSYQGQSVTMKTWEVINGQWVQVNAAFRKYPSYSESFSNNAAVLKTTSFQAGVYYYSGAWKSNTNSYKDATAWLTGRYATDPGYNTKLNNIITTYNLTQYDTPSSGGGNTGGTTPGGGSTGENTGNNNNTGGGTSSQNVTHTVKAGDSLWALSAKYGISIATIKSWNNLSSDVIYVGQKLVVKKESGNSGSTGGSNSGGNTGGSGNTGNTGTSSTYYTVKSGDSLWAIANANGISITNLRQWNSLSGDIIYPGQKLIVKKGSGNTGGGNTSGNTGGSTGNSGGSSNAGASSTYYTVKSGDSLWAIANANGISIANLRQWNSLNGDIIYPGQKLVVKKGSGSTGGNTNSGNSSATGNTNNSGTASGYYTVKSGDSLWAIANANGISITNLRQWNNLSGDIIQPGQKLVVKKGSGSTGGNTNSGNSSATGNTNNSGTANGYYTVKSGDSLWAIANANGISITNLRQWNNLNGDIIQPGQRLVVKKSQGAASSSGNQGSTQTAGSHTVKSGDTLWGLAQKYGTSVQKVKQLNGLSSDVIYIGQKLKVK</sequence>
<feature type="compositionally biased region" description="Gly residues" evidence="5">
    <location>
        <begin position="407"/>
        <end position="425"/>
    </location>
</feature>
<gene>
    <name evidence="7" type="ORF">ATZ33_16145</name>
</gene>
<feature type="compositionally biased region" description="Low complexity" evidence="5">
    <location>
        <begin position="701"/>
        <end position="719"/>
    </location>
</feature>
<feature type="region of interest" description="Disordered" evidence="5">
    <location>
        <begin position="76"/>
        <end position="152"/>
    </location>
</feature>
<name>A0ABN4JA95_9ENTE</name>
<feature type="region of interest" description="Disordered" evidence="5">
    <location>
        <begin position="700"/>
        <end position="722"/>
    </location>
</feature>
<dbReference type="Proteomes" id="UP000065511">
    <property type="component" value="Chromosome"/>
</dbReference>
<feature type="compositionally biased region" description="Low complexity" evidence="5">
    <location>
        <begin position="561"/>
        <end position="579"/>
    </location>
</feature>
<keyword evidence="2" id="KW-0929">Antimicrobial</keyword>
<evidence type="ECO:0000313" key="7">
    <source>
        <dbReference type="EMBL" id="ALS02851.1"/>
    </source>
</evidence>
<feature type="region of interest" description="Disordered" evidence="5">
    <location>
        <begin position="554"/>
        <end position="579"/>
    </location>
</feature>
<accession>A0ABN4JA95</accession>
<dbReference type="EMBL" id="CP013614">
    <property type="protein sequence ID" value="ALS02851.1"/>
    <property type="molecule type" value="Genomic_DNA"/>
</dbReference>
<comment type="similarity">
    <text evidence="1">Belongs to the glycosyl hydrolase 73 family.</text>
</comment>
<dbReference type="Gene3D" id="3.10.350.10">
    <property type="entry name" value="LysM domain"/>
    <property type="match status" value="6"/>
</dbReference>
<feature type="compositionally biased region" description="Low complexity" evidence="5">
    <location>
        <begin position="634"/>
        <end position="651"/>
    </location>
</feature>
<dbReference type="InterPro" id="IPR002901">
    <property type="entry name" value="MGlyc_endo_b_GlcNAc-like_dom"/>
</dbReference>
<protein>
    <recommendedName>
        <fullName evidence="4">Peptidoglycan hydrolase</fullName>
    </recommendedName>
</protein>
<dbReference type="SMART" id="SM00257">
    <property type="entry name" value="LysM"/>
    <property type="match status" value="6"/>
</dbReference>
<evidence type="ECO:0000259" key="6">
    <source>
        <dbReference type="PROSITE" id="PS51782"/>
    </source>
</evidence>
<evidence type="ECO:0000256" key="2">
    <source>
        <dbReference type="ARBA" id="ARBA00022529"/>
    </source>
</evidence>
<feature type="domain" description="LysM" evidence="6">
    <location>
        <begin position="509"/>
        <end position="552"/>
    </location>
</feature>
<organism evidence="7 8">
    <name type="scientific">Enterococcus silesiacus</name>
    <dbReference type="NCBI Taxonomy" id="332949"/>
    <lineage>
        <taxon>Bacteria</taxon>
        <taxon>Bacillati</taxon>
        <taxon>Bacillota</taxon>
        <taxon>Bacilli</taxon>
        <taxon>Lactobacillales</taxon>
        <taxon>Enterococcaceae</taxon>
        <taxon>Enterococcus</taxon>
    </lineage>
</organism>
<evidence type="ECO:0000256" key="3">
    <source>
        <dbReference type="ARBA" id="ARBA00022638"/>
    </source>
</evidence>
<keyword evidence="3" id="KW-0081">Bacteriolytic enzyme</keyword>
<proteinExistence type="inferred from homology"/>
<feature type="domain" description="LysM" evidence="6">
    <location>
        <begin position="718"/>
        <end position="761"/>
    </location>
</feature>
<feature type="compositionally biased region" description="Low complexity" evidence="5">
    <location>
        <begin position="87"/>
        <end position="124"/>
    </location>
</feature>
<dbReference type="PANTHER" id="PTHR33734">
    <property type="entry name" value="LYSM DOMAIN-CONTAINING GPI-ANCHORED PROTEIN 2"/>
    <property type="match status" value="1"/>
</dbReference>
<evidence type="ECO:0000256" key="1">
    <source>
        <dbReference type="ARBA" id="ARBA00010266"/>
    </source>
</evidence>
<dbReference type="PANTHER" id="PTHR33734:SF22">
    <property type="entry name" value="MEMBRANE-BOUND LYTIC MUREIN TRANSGLYCOSYLASE D"/>
    <property type="match status" value="1"/>
</dbReference>
<dbReference type="Pfam" id="PF01832">
    <property type="entry name" value="Glucosaminidase"/>
    <property type="match status" value="1"/>
</dbReference>
<dbReference type="SUPFAM" id="SSF54106">
    <property type="entry name" value="LysM domain"/>
    <property type="match status" value="6"/>
</dbReference>
<dbReference type="PROSITE" id="PS51782">
    <property type="entry name" value="LYSM"/>
    <property type="match status" value="6"/>
</dbReference>
<feature type="region of interest" description="Disordered" evidence="5">
    <location>
        <begin position="319"/>
        <end position="357"/>
    </location>
</feature>
<reference evidence="7 8" key="1">
    <citation type="submission" date="2015-12" db="EMBL/GenBank/DDBJ databases">
        <authorList>
            <person name="Lauer A."/>
            <person name="Humrighouse B."/>
            <person name="Loparev V."/>
            <person name="Shewmaker P.L."/>
            <person name="Whitney A.M."/>
            <person name="McLaughlin R.W."/>
        </authorList>
    </citation>
    <scope>NUCLEOTIDE SEQUENCE [LARGE SCALE GENOMIC DNA]</scope>
    <source>
        <strain evidence="7 8">LMG 23085</strain>
    </source>
</reference>
<evidence type="ECO:0000313" key="8">
    <source>
        <dbReference type="Proteomes" id="UP000065511"/>
    </source>
</evidence>
<feature type="domain" description="LysM" evidence="6">
    <location>
        <begin position="655"/>
        <end position="698"/>
    </location>
</feature>
<feature type="compositionally biased region" description="Polar residues" evidence="5">
    <location>
        <begin position="76"/>
        <end position="86"/>
    </location>
</feature>
<feature type="domain" description="LysM" evidence="6">
    <location>
        <begin position="432"/>
        <end position="475"/>
    </location>
</feature>
<feature type="region of interest" description="Disordered" evidence="5">
    <location>
        <begin position="479"/>
        <end position="503"/>
    </location>
</feature>